<evidence type="ECO:0000256" key="6">
    <source>
        <dbReference type="ARBA" id="ARBA00023123"/>
    </source>
</evidence>
<dbReference type="SUPFAM" id="SSF50084">
    <property type="entry name" value="Myosin S1 fragment, N-terminal domain"/>
    <property type="match status" value="1"/>
</dbReference>
<evidence type="ECO:0000313" key="11">
    <source>
        <dbReference type="WBParaSite" id="maker-uti_cns_0047186-snap-gene-0.9-mRNA-1"/>
    </source>
</evidence>
<dbReference type="InterPro" id="IPR002710">
    <property type="entry name" value="Dilute_dom"/>
</dbReference>
<dbReference type="PRINTS" id="PR00193">
    <property type="entry name" value="MYOSINHEAVY"/>
</dbReference>
<dbReference type="InterPro" id="IPR036103">
    <property type="entry name" value="MYSc_Myo5"/>
</dbReference>
<dbReference type="Gene3D" id="1.20.120.720">
    <property type="entry name" value="Myosin VI head, motor domain, U50 subdomain"/>
    <property type="match status" value="1"/>
</dbReference>
<dbReference type="WBParaSite" id="maker-uti_cns_0047186-snap-gene-0.9-mRNA-1">
    <property type="protein sequence ID" value="maker-uti_cns_0047186-snap-gene-0.9-mRNA-1"/>
    <property type="gene ID" value="maker-uti_cns_0047186-snap-gene-0.9"/>
</dbReference>
<keyword evidence="6 9" id="KW-0518">Myosin</keyword>
<accession>A0A1I8JEV4</accession>
<dbReference type="InterPro" id="IPR001609">
    <property type="entry name" value="Myosin_head_motor_dom-like"/>
</dbReference>
<feature type="region of interest" description="Actin-binding" evidence="9">
    <location>
        <begin position="682"/>
        <end position="704"/>
    </location>
</feature>
<evidence type="ECO:0000256" key="9">
    <source>
        <dbReference type="PROSITE-ProRule" id="PRU00782"/>
    </source>
</evidence>
<dbReference type="InterPro" id="IPR058662">
    <property type="entry name" value="Myo5a/b_dom"/>
</dbReference>
<dbReference type="GO" id="GO:0007015">
    <property type="term" value="P:actin filament organization"/>
    <property type="evidence" value="ECO:0007669"/>
    <property type="project" value="TreeGrafter"/>
</dbReference>
<keyword evidence="7 9" id="KW-0505">Motor protein</keyword>
<dbReference type="InterPro" id="IPR036961">
    <property type="entry name" value="Kinesin_motor_dom_sf"/>
</dbReference>
<protein>
    <submittedName>
        <fullName evidence="11">Myosin motor domain-containing protein</fullName>
    </submittedName>
</protein>
<dbReference type="Gene3D" id="3.40.850.10">
    <property type="entry name" value="Kinesin motor domain"/>
    <property type="match status" value="1"/>
</dbReference>
<evidence type="ECO:0000256" key="3">
    <source>
        <dbReference type="ARBA" id="ARBA00022840"/>
    </source>
</evidence>
<keyword evidence="5" id="KW-0175">Coiled coil</keyword>
<evidence type="ECO:0000256" key="2">
    <source>
        <dbReference type="ARBA" id="ARBA00022741"/>
    </source>
</evidence>
<dbReference type="Pfam" id="PF00063">
    <property type="entry name" value="Myosin_head"/>
    <property type="match status" value="1"/>
</dbReference>
<evidence type="ECO:0000313" key="10">
    <source>
        <dbReference type="Proteomes" id="UP000095280"/>
    </source>
</evidence>
<dbReference type="SMART" id="SM00015">
    <property type="entry name" value="IQ"/>
    <property type="match status" value="6"/>
</dbReference>
<keyword evidence="8 9" id="KW-0009">Actin-binding</keyword>
<evidence type="ECO:0000256" key="1">
    <source>
        <dbReference type="ARBA" id="ARBA00008314"/>
    </source>
</evidence>
<dbReference type="GO" id="GO:0016020">
    <property type="term" value="C:membrane"/>
    <property type="evidence" value="ECO:0007669"/>
    <property type="project" value="TreeGrafter"/>
</dbReference>
<dbReference type="GO" id="GO:0005524">
    <property type="term" value="F:ATP binding"/>
    <property type="evidence" value="ECO:0007669"/>
    <property type="project" value="UniProtKB-UniRule"/>
</dbReference>
<comment type="similarity">
    <text evidence="1 9">Belongs to the TRAFAC class myosin-kinesin ATPase superfamily. Myosin family.</text>
</comment>
<dbReference type="PROSITE" id="PS50096">
    <property type="entry name" value="IQ"/>
    <property type="match status" value="5"/>
</dbReference>
<sequence>MSLVELYSKGTRVWLPDTLEIWQGGVLTAGYQEGAKELTVTLESGEVRTLRIRDAGRDLPPLRNPDILTGENNLTSLSYLNEAEVLHNLRIRFLERRTIYTYCGIVLVALNPYQDVPIYDDTVILAYSGCEDVGSALEPHVFGVAEQAFNHMSVFGQNQSIIVSGESGSGKTVNARYTLRYLATVASAATASVGDVGGGGGNGGAGDDFHYSQIEDRILASNPILEAFGNAKTTRNDNSSRFGKYIQIAFAASQISHASIRTYLLEKSRVVTQASNERNYHIFYQLCSTEDASLGLSSPDNFQYLSGGQCWTVDNVSDADELSVTRTAFRTLGLTEDDEWSLFTILAAILHLGNVSIHPGESSESSAIAASDPGLSAACDLLKIDQEQLRTWLVHRRIVTVGEQLIKPFTVDEAVNARDAVAKFMYACVFHWLVALINKALERRSQQQKQKTELSHCLPFVGILDIYGFEIFQVNSFEQFCINYANEKLQQQFNIHVFKLEQQIYVSEEIDWSFIEFTDNQPCIELIEAKLGILDLLDEECKMVRGSDSNWLQKMQRTLGKSRHYDTPKIGSRDCFIVRHFAEPVAYTVHGFLEKNRDAVYEDLLSIVRASEVDFFSRLFSGGGVAEPAGAAGSAGGRGRATSNPGAYFKDIAPTGRSAQQPPQQQQKFSRQTVANQFKQSLTDLMDTLSKTNPHFIRCIKPNDAKAPFDLDSRRAVEQLRACGVLETVRISAAGFPSRWGYEEFYQRYRMLLRERLALSAKAAQLKAACVAILEASIRDPQQYRCGKTRIFFRAGQVAYMERLRSQRLHWACVTVQRRYRGWVQRRRYSRIRLAVLLTQARARGVLARRRAATLRRGRAALRLQTWWRGVRARRSFQRARAAAVTLQSAWRRLAARRKFLALRAEQMVLDLQRLIRGYLVRRRVARLLRGITLLQSHFRRRRAKRQLLQLRAEARDVANLRNKNFGLENRLIELHQRLDAQNAELEAGKAKQRQLEELERQLAEAAAREQQLAAEHREAEAAAERLRQASAATVEEVSAAQQAARQQLEASLTVERDQYEAELTRLRATCAEQETRIGQLEDQLRTARDRIAEAEADGASYMKLMENYDKLQNRYDNLSRQYAFVVSHQPEDAAQMDIADGASGAADGGGSSSQVLQRPRSRTDGGGAERAADGPVSLLLQLQKRLSASEQARRNLQRQVDKMIEQQAAKGRTSLSSQRVVEQGYIKKLEQELKTLQSAALKGVGGKEAVMQQLDSLRQELEVRREECLRLKAAIGDQLVSERYGGNSELLNEDGELETAYQTLQQVNRRLQNELDELMEKLNGKTRIIEQLENDKGRQHKLLTQMNSLLNSSALDNAESVVKFELARIMEENLELRTENERFESENKRLRRHSDLALNETDHQALIPVPSIEKAAELAKSVLKLEEPGHAPYLIFCAVRWCDANKQDKIVEHLLSQTVQAWREHCKQAKDLSGQLLVLSSCHRLLNLLRQYGGIEQYSADNTEEERDLQLNRFDLEDFQTSFHELSVWCYQQVCVAMQRSLPSQTLVLGLLEFDAIPGLPNVMKKRPDQEKCRAAFETISQRCCELVRCARQAGLPDEALAQLVEQTLRWLCGHCFNQLMLRRELCHWSRGMQLRYCLSQLESALRELDVSAALTALEPLVQACQLLQANKQTAEDAVTIATTTNLLAPGQVKKLLEMYNSHDDFDQKVSADFIARVEARIRELHQQRQQQQRDPKALFIDVKQMQPIRLAFQRDATQLKSVPIPLRLLEDAGGGGAGETEA</sequence>
<reference evidence="11" key="1">
    <citation type="submission" date="2016-11" db="UniProtKB">
        <authorList>
            <consortium name="WormBaseParasite"/>
        </authorList>
    </citation>
    <scope>IDENTIFICATION</scope>
</reference>
<dbReference type="Proteomes" id="UP000095280">
    <property type="component" value="Unplaced"/>
</dbReference>
<keyword evidence="4" id="KW-0112">Calmodulin-binding</keyword>
<dbReference type="CDD" id="cd01380">
    <property type="entry name" value="MYSc_Myo5"/>
    <property type="match status" value="1"/>
</dbReference>
<dbReference type="SMART" id="SM01132">
    <property type="entry name" value="DIL"/>
    <property type="match status" value="1"/>
</dbReference>
<dbReference type="GO" id="GO:0051015">
    <property type="term" value="F:actin filament binding"/>
    <property type="evidence" value="ECO:0007669"/>
    <property type="project" value="TreeGrafter"/>
</dbReference>
<keyword evidence="2 9" id="KW-0547">Nucleotide-binding</keyword>
<dbReference type="Gene3D" id="1.20.58.530">
    <property type="match status" value="1"/>
</dbReference>
<dbReference type="PROSITE" id="PS51126">
    <property type="entry name" value="DILUTE"/>
    <property type="match status" value="1"/>
</dbReference>
<evidence type="ECO:0000256" key="4">
    <source>
        <dbReference type="ARBA" id="ARBA00022860"/>
    </source>
</evidence>
<dbReference type="OrthoDB" id="6108017at2759"/>
<evidence type="ECO:0000256" key="5">
    <source>
        <dbReference type="ARBA" id="ARBA00023054"/>
    </source>
</evidence>
<dbReference type="Gene3D" id="1.10.10.820">
    <property type="match status" value="1"/>
</dbReference>
<dbReference type="GO" id="GO:0016459">
    <property type="term" value="C:myosin complex"/>
    <property type="evidence" value="ECO:0007669"/>
    <property type="project" value="UniProtKB-KW"/>
</dbReference>
<dbReference type="SUPFAM" id="SSF52540">
    <property type="entry name" value="P-loop containing nucleoside triphosphate hydrolases"/>
    <property type="match status" value="2"/>
</dbReference>
<keyword evidence="3 9" id="KW-0067">ATP-binding</keyword>
<dbReference type="Pfam" id="PF00612">
    <property type="entry name" value="IQ"/>
    <property type="match status" value="3"/>
</dbReference>
<dbReference type="GO" id="GO:0005737">
    <property type="term" value="C:cytoplasm"/>
    <property type="evidence" value="ECO:0007669"/>
    <property type="project" value="TreeGrafter"/>
</dbReference>
<name>A0A1I8JEV4_9PLAT</name>
<dbReference type="Pfam" id="PF25966">
    <property type="entry name" value="Myo5a"/>
    <property type="match status" value="1"/>
</dbReference>
<dbReference type="PANTHER" id="PTHR13140">
    <property type="entry name" value="MYOSIN"/>
    <property type="match status" value="1"/>
</dbReference>
<feature type="binding site" evidence="9">
    <location>
        <begin position="165"/>
        <end position="172"/>
    </location>
    <ligand>
        <name>ATP</name>
        <dbReference type="ChEBI" id="CHEBI:30616"/>
    </ligand>
</feature>
<dbReference type="InterPro" id="IPR000048">
    <property type="entry name" value="IQ_motif_EF-hand-BS"/>
</dbReference>
<dbReference type="SMART" id="SM00242">
    <property type="entry name" value="MYSc"/>
    <property type="match status" value="1"/>
</dbReference>
<dbReference type="PROSITE" id="PS51456">
    <property type="entry name" value="MYOSIN_MOTOR"/>
    <property type="match status" value="1"/>
</dbReference>
<dbReference type="STRING" id="282301.A0A1I8JEV4"/>
<dbReference type="Gene3D" id="6.20.240.20">
    <property type="match status" value="1"/>
</dbReference>
<evidence type="ECO:0000256" key="7">
    <source>
        <dbReference type="ARBA" id="ARBA00023175"/>
    </source>
</evidence>
<dbReference type="GO" id="GO:0000146">
    <property type="term" value="F:microfilament motor activity"/>
    <property type="evidence" value="ECO:0007669"/>
    <property type="project" value="TreeGrafter"/>
</dbReference>
<evidence type="ECO:0000256" key="8">
    <source>
        <dbReference type="ARBA" id="ARBA00023203"/>
    </source>
</evidence>
<dbReference type="InterPro" id="IPR027417">
    <property type="entry name" value="P-loop_NTPase"/>
</dbReference>
<dbReference type="FunFam" id="1.10.10.820:FF:000001">
    <property type="entry name" value="Myosin heavy chain"/>
    <property type="match status" value="1"/>
</dbReference>
<keyword evidence="10" id="KW-1185">Reference proteome</keyword>
<organism evidence="10 11">
    <name type="scientific">Macrostomum lignano</name>
    <dbReference type="NCBI Taxonomy" id="282301"/>
    <lineage>
        <taxon>Eukaryota</taxon>
        <taxon>Metazoa</taxon>
        <taxon>Spiralia</taxon>
        <taxon>Lophotrochozoa</taxon>
        <taxon>Platyhelminthes</taxon>
        <taxon>Rhabditophora</taxon>
        <taxon>Macrostomorpha</taxon>
        <taxon>Macrostomida</taxon>
        <taxon>Macrostomidae</taxon>
        <taxon>Macrostomum</taxon>
    </lineage>
</organism>
<proteinExistence type="inferred from homology"/>
<dbReference type="PANTHER" id="PTHR13140:SF706">
    <property type="entry name" value="DILUTE CLASS UNCONVENTIONAL MYOSIN, ISOFORM C"/>
    <property type="match status" value="1"/>
</dbReference>
<dbReference type="Gene3D" id="1.20.5.190">
    <property type="match status" value="2"/>
</dbReference>
<dbReference type="Pfam" id="PF01843">
    <property type="entry name" value="DIL"/>
    <property type="match status" value="1"/>
</dbReference>